<sequence>MSSGFITESEVVEIRKRRQEEWEKVRKADDPKERPEEPYDNRSLYEKLQEQKQKKDLEYEEAHKLKNMIKGLDDDEIEFLDLVDRTKTEADRKKELEEEQELRDYRNRVSILQEKSIDERLQAEIVVNKTKREKQPNSQQKLLKGVVIKKPENQKRKIDEIDNSEETNVKKQAIIDVDDKSTANTKTPIIEEASNTGLKCVAILPGIGCYQDSSSENDDSSDSDEEPTPCRRIDLLGRKIEIKEAESKIASNLSGKEMYRNKFSPLVIFLMNICYVVCAIVFIEY</sequence>
<evidence type="ECO:0000256" key="2">
    <source>
        <dbReference type="ARBA" id="ARBA00023242"/>
    </source>
</evidence>
<proteinExistence type="predicted"/>
<dbReference type="PANTHER" id="PTHR13495">
    <property type="entry name" value="NEFA-INTERACTING NUCLEAR PROTEIN NIP30"/>
    <property type="match status" value="1"/>
</dbReference>
<dbReference type="Pfam" id="PF10187">
    <property type="entry name" value="FAM192A_Fyv6_N"/>
    <property type="match status" value="1"/>
</dbReference>
<evidence type="ECO:0000256" key="3">
    <source>
        <dbReference type="SAM" id="MobiDB-lite"/>
    </source>
</evidence>
<dbReference type="AlphaFoldDB" id="A0A9P0GX56"/>
<evidence type="ECO:0000256" key="1">
    <source>
        <dbReference type="ARBA" id="ARBA00004123"/>
    </source>
</evidence>
<accession>A0A9P0GX56</accession>
<feature type="transmembrane region" description="Helical" evidence="4">
    <location>
        <begin position="263"/>
        <end position="283"/>
    </location>
</feature>
<keyword evidence="7" id="KW-1185">Reference proteome</keyword>
<comment type="subcellular location">
    <subcellularLocation>
        <location evidence="1">Nucleus</location>
    </subcellularLocation>
</comment>
<dbReference type="OrthoDB" id="75807at2759"/>
<keyword evidence="2" id="KW-0539">Nucleus</keyword>
<keyword evidence="4" id="KW-0472">Membrane</keyword>
<keyword evidence="4" id="KW-0812">Transmembrane</keyword>
<evidence type="ECO:0000313" key="7">
    <source>
        <dbReference type="Proteomes" id="UP001153709"/>
    </source>
</evidence>
<organism evidence="6 7">
    <name type="scientific">Diabrotica balteata</name>
    <name type="common">Banded cucumber beetle</name>
    <dbReference type="NCBI Taxonomy" id="107213"/>
    <lineage>
        <taxon>Eukaryota</taxon>
        <taxon>Metazoa</taxon>
        <taxon>Ecdysozoa</taxon>
        <taxon>Arthropoda</taxon>
        <taxon>Hexapoda</taxon>
        <taxon>Insecta</taxon>
        <taxon>Pterygota</taxon>
        <taxon>Neoptera</taxon>
        <taxon>Endopterygota</taxon>
        <taxon>Coleoptera</taxon>
        <taxon>Polyphaga</taxon>
        <taxon>Cucujiformia</taxon>
        <taxon>Chrysomeloidea</taxon>
        <taxon>Chrysomelidae</taxon>
        <taxon>Galerucinae</taxon>
        <taxon>Diabroticina</taxon>
        <taxon>Diabroticites</taxon>
        <taxon>Diabrotica</taxon>
    </lineage>
</organism>
<evidence type="ECO:0000259" key="5">
    <source>
        <dbReference type="Pfam" id="PF10187"/>
    </source>
</evidence>
<keyword evidence="4" id="KW-1133">Transmembrane helix</keyword>
<dbReference type="GO" id="GO:0005634">
    <property type="term" value="C:nucleus"/>
    <property type="evidence" value="ECO:0007669"/>
    <property type="project" value="UniProtKB-SubCell"/>
</dbReference>
<evidence type="ECO:0000313" key="6">
    <source>
        <dbReference type="EMBL" id="CAH1260880.1"/>
    </source>
</evidence>
<gene>
    <name evidence="6" type="ORF">DIABBA_LOCUS3920</name>
</gene>
<feature type="domain" description="FAM192A/Fyv6 N-terminal" evidence="5">
    <location>
        <begin position="5"/>
        <end position="106"/>
    </location>
</feature>
<dbReference type="Proteomes" id="UP001153709">
    <property type="component" value="Chromosome 2"/>
</dbReference>
<protein>
    <recommendedName>
        <fullName evidence="5">FAM192A/Fyv6 N-terminal domain-containing protein</fullName>
    </recommendedName>
</protein>
<reference evidence="6" key="1">
    <citation type="submission" date="2022-01" db="EMBL/GenBank/DDBJ databases">
        <authorList>
            <person name="King R."/>
        </authorList>
    </citation>
    <scope>NUCLEOTIDE SEQUENCE</scope>
</reference>
<name>A0A9P0GX56_DIABA</name>
<dbReference type="InterPro" id="IPR039845">
    <property type="entry name" value="FAM192A"/>
</dbReference>
<evidence type="ECO:0000256" key="4">
    <source>
        <dbReference type="SAM" id="Phobius"/>
    </source>
</evidence>
<dbReference type="InterPro" id="IPR019331">
    <property type="entry name" value="FAM192A/Fyv6_N"/>
</dbReference>
<feature type="region of interest" description="Disordered" evidence="3">
    <location>
        <begin position="23"/>
        <end position="52"/>
    </location>
</feature>
<dbReference type="PANTHER" id="PTHR13495:SF0">
    <property type="entry name" value="PSME3-INTERACTING PROTEIN"/>
    <property type="match status" value="1"/>
</dbReference>
<dbReference type="EMBL" id="OU898277">
    <property type="protein sequence ID" value="CAH1260880.1"/>
    <property type="molecule type" value="Genomic_DNA"/>
</dbReference>